<reference evidence="2 3" key="1">
    <citation type="submission" date="2024-02" db="EMBL/GenBank/DDBJ databases">
        <title>A draft genome for the cacao thread blight pathogen Marasmius crinis-equi.</title>
        <authorList>
            <person name="Cohen S.P."/>
            <person name="Baruah I.K."/>
            <person name="Amoako-Attah I."/>
            <person name="Bukari Y."/>
            <person name="Meinhardt L.W."/>
            <person name="Bailey B.A."/>
        </authorList>
    </citation>
    <scope>NUCLEOTIDE SEQUENCE [LARGE SCALE GENOMIC DNA]</scope>
    <source>
        <strain evidence="2 3">GH-76</strain>
    </source>
</reference>
<dbReference type="Proteomes" id="UP001465976">
    <property type="component" value="Unassembled WGS sequence"/>
</dbReference>
<protein>
    <submittedName>
        <fullName evidence="2">Uncharacterized protein</fullName>
    </submittedName>
</protein>
<evidence type="ECO:0000313" key="2">
    <source>
        <dbReference type="EMBL" id="KAL0569164.1"/>
    </source>
</evidence>
<name>A0ABR3F1T4_9AGAR</name>
<evidence type="ECO:0000256" key="1">
    <source>
        <dbReference type="SAM" id="MobiDB-lite"/>
    </source>
</evidence>
<proteinExistence type="predicted"/>
<feature type="compositionally biased region" description="Polar residues" evidence="1">
    <location>
        <begin position="14"/>
        <end position="42"/>
    </location>
</feature>
<sequence>MSFATYASQFINRQNHHGNNGESSMTSSQPMFFSFTTDNSGSEGEGARTDRGRRGAGDAGRGSMFDSGWWGADRNNGGLHDKGRGRGRGRAGPVDFDELDENDPHLIQDSDEEDLDNVVRRPTDNSNYGDEDPYLRLDEEESMPRRPRSQSRSPSPQGGWLAHQGRLSSSSSSASSSDSGDEEPPPDILVQQPGTKGHCGRPLPSSVSIGNLNESC</sequence>
<organism evidence="2 3">
    <name type="scientific">Marasmius crinis-equi</name>
    <dbReference type="NCBI Taxonomy" id="585013"/>
    <lineage>
        <taxon>Eukaryota</taxon>
        <taxon>Fungi</taxon>
        <taxon>Dikarya</taxon>
        <taxon>Basidiomycota</taxon>
        <taxon>Agaricomycotina</taxon>
        <taxon>Agaricomycetes</taxon>
        <taxon>Agaricomycetidae</taxon>
        <taxon>Agaricales</taxon>
        <taxon>Marasmiineae</taxon>
        <taxon>Marasmiaceae</taxon>
        <taxon>Marasmius</taxon>
    </lineage>
</organism>
<feature type="compositionally biased region" description="Basic and acidic residues" evidence="1">
    <location>
        <begin position="45"/>
        <end position="56"/>
    </location>
</feature>
<accession>A0ABR3F1T4</accession>
<comment type="caution">
    <text evidence="2">The sequence shown here is derived from an EMBL/GenBank/DDBJ whole genome shotgun (WGS) entry which is preliminary data.</text>
</comment>
<gene>
    <name evidence="2" type="ORF">V5O48_012804</name>
</gene>
<evidence type="ECO:0000313" key="3">
    <source>
        <dbReference type="Proteomes" id="UP001465976"/>
    </source>
</evidence>
<feature type="region of interest" description="Disordered" evidence="1">
    <location>
        <begin position="14"/>
        <end position="216"/>
    </location>
</feature>
<feature type="compositionally biased region" description="Low complexity" evidence="1">
    <location>
        <begin position="168"/>
        <end position="178"/>
    </location>
</feature>
<dbReference type="EMBL" id="JBAHYK010001178">
    <property type="protein sequence ID" value="KAL0569164.1"/>
    <property type="molecule type" value="Genomic_DNA"/>
</dbReference>
<feature type="compositionally biased region" description="Polar residues" evidence="1">
    <location>
        <begin position="205"/>
        <end position="216"/>
    </location>
</feature>
<keyword evidence="3" id="KW-1185">Reference proteome</keyword>